<feature type="domain" description="FZ" evidence="9">
    <location>
        <begin position="277"/>
        <end position="404"/>
    </location>
</feature>
<feature type="domain" description="FZ" evidence="9">
    <location>
        <begin position="665"/>
        <end position="775"/>
    </location>
</feature>
<dbReference type="PRINTS" id="PR00261">
    <property type="entry name" value="LDLRECEPTOR"/>
</dbReference>
<evidence type="ECO:0000259" key="9">
    <source>
        <dbReference type="PROSITE" id="PS50038"/>
    </source>
</evidence>
<dbReference type="CDD" id="cd07066">
    <property type="entry name" value="CRD_FZ"/>
    <property type="match status" value="20"/>
</dbReference>
<feature type="disulfide bond" evidence="5">
    <location>
        <begin position="1567"/>
        <end position="1591"/>
    </location>
</feature>
<keyword evidence="2" id="KW-0217">Developmental protein</keyword>
<keyword evidence="8" id="KW-0732">Signal</keyword>
<feature type="chain" id="PRO_5035457557" evidence="8">
    <location>
        <begin position="25"/>
        <end position="2978"/>
    </location>
</feature>
<feature type="disulfide bond" evidence="6">
    <location>
        <begin position="2877"/>
        <end position="2892"/>
    </location>
</feature>
<dbReference type="Gene3D" id="1.10.2000.10">
    <property type="entry name" value="Frizzled cysteine-rich domain"/>
    <property type="match status" value="21"/>
</dbReference>
<protein>
    <submittedName>
        <fullName evidence="10">CORIN protein</fullName>
    </submittedName>
</protein>
<dbReference type="SMART" id="SM00192">
    <property type="entry name" value="LDLa"/>
    <property type="match status" value="5"/>
</dbReference>
<feature type="disulfide bond" evidence="5">
    <location>
        <begin position="997"/>
        <end position="1021"/>
    </location>
</feature>
<evidence type="ECO:0000256" key="6">
    <source>
        <dbReference type="PROSITE-ProRule" id="PRU00124"/>
    </source>
</evidence>
<evidence type="ECO:0000256" key="1">
    <source>
        <dbReference type="ARBA" id="ARBA00004401"/>
    </source>
</evidence>
<feature type="domain" description="FZ" evidence="9">
    <location>
        <begin position="1343"/>
        <end position="1468"/>
    </location>
</feature>
<feature type="domain" description="FZ" evidence="9">
    <location>
        <begin position="1070"/>
        <end position="1196"/>
    </location>
</feature>
<dbReference type="GO" id="GO:0060070">
    <property type="term" value="P:canonical Wnt signaling pathway"/>
    <property type="evidence" value="ECO:0007669"/>
    <property type="project" value="TreeGrafter"/>
</dbReference>
<gene>
    <name evidence="10" type="primary">CORIN</name>
    <name evidence="10" type="ORF">BLAG_LOCUS12031</name>
</gene>
<feature type="domain" description="FZ" evidence="9">
    <location>
        <begin position="1488"/>
        <end position="1602"/>
    </location>
</feature>
<evidence type="ECO:0000313" key="10">
    <source>
        <dbReference type="EMBL" id="CAH1251724.1"/>
    </source>
</evidence>
<accession>A0A8J9ZC00</accession>
<dbReference type="InterPro" id="IPR015526">
    <property type="entry name" value="Frizzled/SFRP"/>
</dbReference>
<feature type="domain" description="FZ" evidence="9">
    <location>
        <begin position="1776"/>
        <end position="1894"/>
    </location>
</feature>
<organism evidence="10 11">
    <name type="scientific">Branchiostoma lanceolatum</name>
    <name type="common">Common lancelet</name>
    <name type="synonym">Amphioxus lanceolatum</name>
    <dbReference type="NCBI Taxonomy" id="7740"/>
    <lineage>
        <taxon>Eukaryota</taxon>
        <taxon>Metazoa</taxon>
        <taxon>Chordata</taxon>
        <taxon>Cephalochordata</taxon>
        <taxon>Leptocardii</taxon>
        <taxon>Amphioxiformes</taxon>
        <taxon>Branchiostomatidae</taxon>
        <taxon>Branchiostoma</taxon>
    </lineage>
</organism>
<evidence type="ECO:0000256" key="5">
    <source>
        <dbReference type="PROSITE-ProRule" id="PRU00090"/>
    </source>
</evidence>
<dbReference type="Gene3D" id="4.10.400.10">
    <property type="entry name" value="Low-density Lipoprotein Receptor"/>
    <property type="match status" value="5"/>
</dbReference>
<dbReference type="EMBL" id="OV696704">
    <property type="protein sequence ID" value="CAH1251724.1"/>
    <property type="molecule type" value="Genomic_DNA"/>
</dbReference>
<feature type="domain" description="FZ" evidence="9">
    <location>
        <begin position="783"/>
        <end position="913"/>
    </location>
</feature>
<comment type="caution">
    <text evidence="6">Lacks conserved residue(s) required for the propagation of feature annotation.</text>
</comment>
<dbReference type="InterPro" id="IPR036790">
    <property type="entry name" value="Frizzled_dom_sf"/>
</dbReference>
<feature type="domain" description="FZ" evidence="9">
    <location>
        <begin position="1618"/>
        <end position="1756"/>
    </location>
</feature>
<evidence type="ECO:0000256" key="7">
    <source>
        <dbReference type="SAM" id="MobiDB-lite"/>
    </source>
</evidence>
<sequence length="2978" mass="322687">MSAGARSIFLWIIGVLTLLGRGLGDKGPQREPPRVGECAPILHDRCSSVLPYSQTRFPNPLGLPDQDLALAVAPAVFTALDMVTRCPHLDTFLCSLMFPRCTPEGMRMPCRSFCRNVIRTCAGPVLGDMQHWLTLFCDALPERNCTRPAPCEPIKHATCRTLVPYNTTGFPNLLGHGSQAELLADPVTLNDTAQLINSGCHPDIGFAVCSAMVPNCHNTAAIPPCKSFCHEVREACEPTMASMGQTWPFDCNSFPDAHQGRCSSPYNETARALANRHNKTDCEPILFPRCSALPYRHARFPNAVGLPDQGLVLTVAPVVFTVLDLLQLSECSPYLDSILCSLMYQDCRSEELRLPCSSVCRETISSCAEPVMKLAGMDWVPVSALLPAVNLVCNALPEEGCIGTGSGGMTNPHNTTACEPLQFERCSALPYSHTSFPNSFGLPDQGTALAIAPALFAGLDLLMMTGCHPQLDIFFCALSFPGCSPETKLPCRSFCEDLVFSCGGSALAALGMDWVAFGCYLLPDDNCIAAAPHNMTAESPEPPRDNSTACAPIRFDRCMGMPYTHARSPGVFGLPGSDVALAVAPAIFAGLDQIPGDHPHLEFGVCSILFPQCTEDGGIRLPCQSFCEGVIKGYLGPVLGEMADLVTMACLPLPDSDCVGPAPSEPIEVDLCRDVLPYNTTVLPELLGHVSQAALQDDAATLGALQQVLDSDCLPEVGLAVCSLLLPNAMGPIKVPMCKSFCREVKEHCGATIASLGLDLPLDCESLPDILCSSPHNNSTGGANSTECEPVRFARCSARSHTHTMFPSPLGLPSQDFALVGAPVVFAALDMVHLSGCHPHLDSFVCALTFPGCHNRLPCRSFCREIVATCGRGVVAMAMEMIGMELGDMILDVGMEMTSLVCNQLPEEDCIAESPECKPEPVRYDRCSVLPYAQTSFPSTMGLPSQDFALAAVPAMFGAMDLLMPAPCHPHLDMMVCSMFFQECSPEGSRMPCRSLCEEIMSACGGAALAEAGLEWVMFACYALPETDCITPGPTNWTAFNETLQQLHYQSMGMNMSNMDTSNHTDMSGDAEFECAPIPYDRCGALPYADARFPNILGLPSPDFGLSVASSIFMGMDLLGLSGCHPQLNDVVCSLFFPNCTQEFSLPCRSVCQEIVTSCGGPVLGLVGLQETPLAAALPWLAVACMALPEDNCVAHAQHSGLLAPPVEVGLYNNTECEPIYYDRCSAMPYSMTRFPGAFGLPLHATALSAAPAIFGVMDMLMLSACHPHLEFLVCSLAFPKCEADSITLPCRSFCEEMVGTCGGEMLAEMGLEWLALGCYALPKKDCIKPDGYTGSAQLNMTLSGAVCQPIRHYRCQAMDYAYTYPAFGLPSHEFPLAIASAIFTGMDVLGLSGCHPSLDDVVCTLFFPNCSADWFKLPCRSLCEEIIVSCGAPVLGMLGLDQTPLAAALPFLATVCSALPEQDCVASDTPKDSAAPSAEMMIMMSLYNGTECEPVPNDRCAAMYSETRFINELDRGLSAGLAPTIFGTLDLLMMSGCHPYMDLFVCALATPECTSLGVKMPCRSFCQEILHTCVIQALNSTELEAILYACFALPEKDCISPYLPPYNQTAQSSTVPQNSSECHPIRYGRCSALPYSDTRFPNLVMHPNQDFAIASATGVFSAMDMLGLSQCHPDMEAIVCSLFFPTCEAEGMMLPCRSLCEEVIVLPCRSLCEEVITSCGVSVLGLAVLADPLAAALPWVAMACLALPEENCIAPTSPTSPPVPAMAPGLGQILYNNTECTPVPYERCSVLPYSETRFPGMLGDFAPQLMYGVVPNVFGVIDLLGMSRCHPHLDAFLCAMAFPQCSSQGVKMPCQSFCQQILHTCVIQALNATELEFLMLACYALPEDNCIAAPAPVAPMSEAASYNSTACQPLRYDRCSSLPYSTTRFPNLVMQPNQDFAIASAHSIMNVLDMIGLSECHPRLETIACSLFFSSCEPQGFMFPCRSLCEEIITSCGGPVLGLVGLEESPLAEVVPWLAVVCNALPDTNCIGGESSSAGKPDQSKPHNHTACEPVHYDRCNLVPDAQTIFPNFFGLPSQNFALITTPAVMGLLDVLQVTRCHPHLDKLLCSLSFKQCTPEGVRMPCRSFCQEVIATCGGPELEFLSLACYVFPDYDCYAPAPYNMSALPDMSSMHNQTRPSNQTVCEPVRYGRCSALPYSHTRFPNALGFPLQEFSLAAAPAVFEALDLLQLSRCHPALDSLVCSLFFPECSQGDVRLPCRSFCQGVVATCGGQLLAMAGFEWINVVCNALPDHDCTSPVLQCEPIQFDRCQAMPSSATRFPNVFGIPDQDMALSVAPGVFTGLDFLSDCHPDMEFLTCALLFQECTPERVRLPCRSLCREVVGTCGRMLDMEWLSIMCDALPTENCIPGSGPCGKDEFECHGLGDNITCIDESLKCNAIWDCPLGQDEIHCAEEGSCQAWQFQCDSPVLSRRKREDHNDSRMEEEEEDHDEWREDHEGPRDEEEHMRPRCINTWQVCDGRPDCPSGDDESPERCTDRCEPVQYDFCASRVDSTAFPNLRGHQTQQVLLNASAETTPVLQQIIDSSCYPNMSAVICTDLTPLCEDSRVIPVCLESCQDVMRHCASVYQGLMVPMDCSIYPGARDPTPCLAVGGTQCRPDQLRCRSPEGSLSCVDQTLVCNGRPDCPDGEDEQDCECQPIRFDRCSALPYSHTRFPNILALPSQDFAVLGASAVFTAMDFLPRCHPHLDSFLCSVFFSECSPGDVRLPCRSVCHNVISSCGRPLLGEFVHWATLLCNALPEHDCIGPESNCTEDQMECWDMSGDHTCVSTSLRCDGNKDCPLGEDEMHCEVKECGEGELECWTPGRSVSCVDRALMCNGEWDCPFGDDERECGMAGHCMAFPEDLDFCPHVTGYDGASFPNALGHGSFQTAMSSEEFRTLMWMAPTVAESCYEDVYAAACMMFFPRCENGTKDGCSLL</sequence>
<feature type="domain" description="FZ" evidence="9">
    <location>
        <begin position="146"/>
        <end position="265"/>
    </location>
</feature>
<dbReference type="CDD" id="cd00112">
    <property type="entry name" value="LDLa"/>
    <property type="match status" value="4"/>
</dbReference>
<dbReference type="InterPro" id="IPR023415">
    <property type="entry name" value="LDLR_class-A_CS"/>
</dbReference>
<keyword evidence="3" id="KW-0812">Transmembrane</keyword>
<evidence type="ECO:0000256" key="8">
    <source>
        <dbReference type="SAM" id="SignalP"/>
    </source>
</evidence>
<feature type="domain" description="FZ" evidence="9">
    <location>
        <begin position="2692"/>
        <end position="2814"/>
    </location>
</feature>
<feature type="disulfide bond" evidence="5">
    <location>
        <begin position="1493"/>
        <end position="1554"/>
    </location>
</feature>
<evidence type="ECO:0000256" key="4">
    <source>
        <dbReference type="ARBA" id="ARBA00023157"/>
    </source>
</evidence>
<evidence type="ECO:0000256" key="2">
    <source>
        <dbReference type="ARBA" id="ARBA00022473"/>
    </source>
</evidence>
<dbReference type="InterPro" id="IPR036055">
    <property type="entry name" value="LDL_receptor-like_sf"/>
</dbReference>
<feature type="domain" description="FZ" evidence="9">
    <location>
        <begin position="413"/>
        <end position="530"/>
    </location>
</feature>
<comment type="subcellular location">
    <subcellularLocation>
        <location evidence="1">Cell membrane</location>
        <topology evidence="1">Single-pass type II membrane protein</topology>
    </subcellularLocation>
</comment>
<feature type="compositionally biased region" description="Basic and acidic residues" evidence="7">
    <location>
        <begin position="2492"/>
        <end position="2507"/>
    </location>
</feature>
<dbReference type="PANTHER" id="PTHR11309">
    <property type="entry name" value="FRIZZLED"/>
    <property type="match status" value="1"/>
</dbReference>
<dbReference type="InterPro" id="IPR002172">
    <property type="entry name" value="LDrepeatLR_classA_rpt"/>
</dbReference>
<dbReference type="PROSITE" id="PS50068">
    <property type="entry name" value="LDLRA_2"/>
    <property type="match status" value="5"/>
</dbReference>
<reference evidence="10" key="1">
    <citation type="submission" date="2022-01" db="EMBL/GenBank/DDBJ databases">
        <authorList>
            <person name="Braso-Vives M."/>
        </authorList>
    </citation>
    <scope>NUCLEOTIDE SEQUENCE</scope>
</reference>
<feature type="disulfide bond" evidence="6">
    <location>
        <begin position="2438"/>
        <end position="2453"/>
    </location>
</feature>
<feature type="domain" description="FZ" evidence="9">
    <location>
        <begin position="1212"/>
        <end position="1330"/>
    </location>
</feature>
<feature type="disulfide bond" evidence="6">
    <location>
        <begin position="2680"/>
        <end position="2695"/>
    </location>
</feature>
<feature type="domain" description="FZ" evidence="9">
    <location>
        <begin position="2048"/>
        <end position="2190"/>
    </location>
</feature>
<evidence type="ECO:0000256" key="3">
    <source>
        <dbReference type="ARBA" id="ARBA00022968"/>
    </source>
</evidence>
<proteinExistence type="predicted"/>
<name>A0A8J9ZC00_BRALA</name>
<dbReference type="OrthoDB" id="5985572at2759"/>
<dbReference type="GO" id="GO:0005886">
    <property type="term" value="C:plasma membrane"/>
    <property type="evidence" value="ECO:0007669"/>
    <property type="project" value="UniProtKB-SubCell"/>
</dbReference>
<dbReference type="GO" id="GO:0042813">
    <property type="term" value="F:Wnt receptor activity"/>
    <property type="evidence" value="ECO:0007669"/>
    <property type="project" value="TreeGrafter"/>
</dbReference>
<keyword evidence="4 6" id="KW-1015">Disulfide bond</keyword>
<dbReference type="GO" id="GO:0035567">
    <property type="term" value="P:non-canonical Wnt signaling pathway"/>
    <property type="evidence" value="ECO:0007669"/>
    <property type="project" value="TreeGrafter"/>
</dbReference>
<feature type="domain" description="FZ" evidence="9">
    <location>
        <begin position="545"/>
        <end position="661"/>
    </location>
</feature>
<dbReference type="PROSITE" id="PS50038">
    <property type="entry name" value="FZ"/>
    <property type="match status" value="21"/>
</dbReference>
<feature type="domain" description="FZ" evidence="9">
    <location>
        <begin position="1907"/>
        <end position="2034"/>
    </location>
</feature>
<feature type="domain" description="FZ" evidence="9">
    <location>
        <begin position="2893"/>
        <end position="2968"/>
    </location>
</feature>
<feature type="signal peptide" evidence="8">
    <location>
        <begin position="1"/>
        <end position="24"/>
    </location>
</feature>
<feature type="disulfide bond" evidence="5">
    <location>
        <begin position="1501"/>
        <end position="1547"/>
    </location>
</feature>
<keyword evidence="11" id="KW-1185">Reference proteome</keyword>
<keyword evidence="3" id="KW-0735">Signal-anchor</keyword>
<feature type="disulfide bond" evidence="5">
    <location>
        <begin position="110"/>
        <end position="151"/>
    </location>
</feature>
<feature type="disulfide bond" evidence="5">
    <location>
        <begin position="1295"/>
        <end position="1319"/>
    </location>
</feature>
<dbReference type="SUPFAM" id="SSF57424">
    <property type="entry name" value="LDL receptor-like module"/>
    <property type="match status" value="1"/>
</dbReference>
<dbReference type="PANTHER" id="PTHR11309:SF47">
    <property type="entry name" value="FRIZZLED"/>
    <property type="match status" value="1"/>
</dbReference>
<dbReference type="GO" id="GO:0017147">
    <property type="term" value="F:Wnt-protein binding"/>
    <property type="evidence" value="ECO:0007669"/>
    <property type="project" value="TreeGrafter"/>
</dbReference>
<feature type="domain" description="FZ" evidence="9">
    <location>
        <begin position="912"/>
        <end position="1032"/>
    </location>
</feature>
<feature type="disulfide bond" evidence="5">
    <location>
        <begin position="1859"/>
        <end position="1883"/>
    </location>
</feature>
<feature type="disulfide bond" evidence="6">
    <location>
        <begin position="2834"/>
        <end position="2849"/>
    </location>
</feature>
<dbReference type="Pfam" id="PF00057">
    <property type="entry name" value="Ldl_recept_a"/>
    <property type="match status" value="1"/>
</dbReference>
<feature type="disulfide bond" evidence="5">
    <location>
        <begin position="2265"/>
        <end position="2289"/>
    </location>
</feature>
<feature type="domain" description="FZ" evidence="9">
    <location>
        <begin position="2539"/>
        <end position="2652"/>
    </location>
</feature>
<feature type="domain" description="FZ" evidence="9">
    <location>
        <begin position="2299"/>
        <end position="2411"/>
    </location>
</feature>
<dbReference type="Proteomes" id="UP000838412">
    <property type="component" value="Chromosome 19"/>
</dbReference>
<dbReference type="SUPFAM" id="SSF63501">
    <property type="entry name" value="Frizzled cysteine-rich domain"/>
    <property type="match status" value="21"/>
</dbReference>
<dbReference type="Pfam" id="PF01392">
    <property type="entry name" value="Fz"/>
    <property type="match status" value="19"/>
</dbReference>
<feature type="domain" description="FZ" evidence="9">
    <location>
        <begin position="33"/>
        <end position="154"/>
    </location>
</feature>
<dbReference type="PROSITE" id="PS01209">
    <property type="entry name" value="LDLRA_1"/>
    <property type="match status" value="2"/>
</dbReference>
<feature type="domain" description="FZ" evidence="9">
    <location>
        <begin position="2182"/>
        <end position="2300"/>
    </location>
</feature>
<evidence type="ECO:0000313" key="11">
    <source>
        <dbReference type="Proteomes" id="UP000838412"/>
    </source>
</evidence>
<dbReference type="InterPro" id="IPR020067">
    <property type="entry name" value="Frizzled_dom"/>
</dbReference>
<dbReference type="SMART" id="SM00063">
    <property type="entry name" value="FRI"/>
    <property type="match status" value="16"/>
</dbReference>
<feature type="region of interest" description="Disordered" evidence="7">
    <location>
        <begin position="2475"/>
        <end position="2507"/>
    </location>
</feature>
<feature type="disulfide bond" evidence="5">
    <location>
        <begin position="495"/>
        <end position="519"/>
    </location>
</feature>